<dbReference type="GO" id="GO:0008097">
    <property type="term" value="F:5S rRNA binding"/>
    <property type="evidence" value="ECO:0007669"/>
    <property type="project" value="TreeGrafter"/>
</dbReference>
<sequence length="118" mass="13132">MKNTARNKRITRHKRVRARIRGTAERPRLSVARSNRHIALQLIDDVARKTIAYASDTEEVIKAKGKKPVEIAHMIGVLLAEKAKAKKITTAIFDRGGYKYHGRVKAAAEGARSGGLEF</sequence>
<dbReference type="SUPFAM" id="SSF53137">
    <property type="entry name" value="Translational machinery components"/>
    <property type="match status" value="1"/>
</dbReference>
<dbReference type="Pfam" id="PF00861">
    <property type="entry name" value="Ribosomal_L18p"/>
    <property type="match status" value="1"/>
</dbReference>
<keyword evidence="5 7" id="KW-0687">Ribonucleoprotein</keyword>
<keyword evidence="3 7" id="KW-0694">RNA-binding</keyword>
<dbReference type="InterPro" id="IPR005484">
    <property type="entry name" value="Ribosomal_uL18_bac/plant/anim"/>
</dbReference>
<dbReference type="HAMAP" id="MF_01337_B">
    <property type="entry name" value="Ribosomal_uL18_B"/>
    <property type="match status" value="1"/>
</dbReference>
<comment type="caution">
    <text evidence="8">The sequence shown here is derived from an EMBL/GenBank/DDBJ whole genome shotgun (WGS) entry which is preliminary data.</text>
</comment>
<evidence type="ECO:0000256" key="1">
    <source>
        <dbReference type="ARBA" id="ARBA00007116"/>
    </source>
</evidence>
<comment type="function">
    <text evidence="7">This is one of the proteins that bind and probably mediate the attachment of the 5S RNA into the large ribosomal subunit, where it forms part of the central protuberance.</text>
</comment>
<accession>A0A1G2G420</accession>
<dbReference type="STRING" id="1802115.A2756_03890"/>
<name>A0A1G2G420_9BACT</name>
<dbReference type="FunFam" id="3.30.420.100:FF:000001">
    <property type="entry name" value="50S ribosomal protein L18"/>
    <property type="match status" value="1"/>
</dbReference>
<evidence type="ECO:0000256" key="2">
    <source>
        <dbReference type="ARBA" id="ARBA00022730"/>
    </source>
</evidence>
<keyword evidence="2 7" id="KW-0699">rRNA-binding</keyword>
<evidence type="ECO:0000256" key="3">
    <source>
        <dbReference type="ARBA" id="ARBA00022884"/>
    </source>
</evidence>
<dbReference type="GO" id="GO:0006412">
    <property type="term" value="P:translation"/>
    <property type="evidence" value="ECO:0007669"/>
    <property type="project" value="UniProtKB-UniRule"/>
</dbReference>
<evidence type="ECO:0000256" key="4">
    <source>
        <dbReference type="ARBA" id="ARBA00022980"/>
    </source>
</evidence>
<dbReference type="Gene3D" id="3.30.420.100">
    <property type="match status" value="1"/>
</dbReference>
<dbReference type="PANTHER" id="PTHR12899">
    <property type="entry name" value="39S RIBOSOMAL PROTEIN L18, MITOCHONDRIAL"/>
    <property type="match status" value="1"/>
</dbReference>
<evidence type="ECO:0000256" key="7">
    <source>
        <dbReference type="HAMAP-Rule" id="MF_01337"/>
    </source>
</evidence>
<protein>
    <recommendedName>
        <fullName evidence="6 7">Large ribosomal subunit protein uL18</fullName>
    </recommendedName>
</protein>
<dbReference type="GO" id="GO:0003735">
    <property type="term" value="F:structural constituent of ribosome"/>
    <property type="evidence" value="ECO:0007669"/>
    <property type="project" value="InterPro"/>
</dbReference>
<keyword evidence="4 7" id="KW-0689">Ribosomal protein</keyword>
<dbReference type="GO" id="GO:0022625">
    <property type="term" value="C:cytosolic large ribosomal subunit"/>
    <property type="evidence" value="ECO:0007669"/>
    <property type="project" value="TreeGrafter"/>
</dbReference>
<evidence type="ECO:0000256" key="5">
    <source>
        <dbReference type="ARBA" id="ARBA00023274"/>
    </source>
</evidence>
<evidence type="ECO:0000256" key="6">
    <source>
        <dbReference type="ARBA" id="ARBA00035197"/>
    </source>
</evidence>
<proteinExistence type="inferred from homology"/>
<comment type="similarity">
    <text evidence="1 7">Belongs to the universal ribosomal protein uL18 family.</text>
</comment>
<dbReference type="Proteomes" id="UP000177785">
    <property type="component" value="Unassembled WGS sequence"/>
</dbReference>
<comment type="subunit">
    <text evidence="7">Part of the 50S ribosomal subunit; part of the 5S rRNA/L5/L18/L25 subcomplex. Contacts the 5S and 23S rRNAs.</text>
</comment>
<evidence type="ECO:0000313" key="8">
    <source>
        <dbReference type="EMBL" id="OGZ44979.1"/>
    </source>
</evidence>
<dbReference type="AlphaFoldDB" id="A0A1G2G420"/>
<dbReference type="NCBIfam" id="TIGR00060">
    <property type="entry name" value="L18_bact"/>
    <property type="match status" value="1"/>
</dbReference>
<dbReference type="InterPro" id="IPR004389">
    <property type="entry name" value="Ribosomal_uL18_bac-type"/>
</dbReference>
<dbReference type="EMBL" id="MHNL01000011">
    <property type="protein sequence ID" value="OGZ44979.1"/>
    <property type="molecule type" value="Genomic_DNA"/>
</dbReference>
<gene>
    <name evidence="7" type="primary">rplR</name>
    <name evidence="8" type="ORF">A2756_03890</name>
</gene>
<evidence type="ECO:0000313" key="9">
    <source>
        <dbReference type="Proteomes" id="UP000177785"/>
    </source>
</evidence>
<dbReference type="CDD" id="cd00432">
    <property type="entry name" value="Ribosomal_L18_L5e"/>
    <property type="match status" value="1"/>
</dbReference>
<organism evidence="8 9">
    <name type="scientific">Candidatus Ryanbacteria bacterium RIFCSPHIGHO2_01_FULL_48_27</name>
    <dbReference type="NCBI Taxonomy" id="1802115"/>
    <lineage>
        <taxon>Bacteria</taxon>
        <taxon>Candidatus Ryaniibacteriota</taxon>
    </lineage>
</organism>
<dbReference type="PANTHER" id="PTHR12899:SF3">
    <property type="entry name" value="LARGE RIBOSOMAL SUBUNIT PROTEIN UL18M"/>
    <property type="match status" value="1"/>
</dbReference>
<dbReference type="InterPro" id="IPR057268">
    <property type="entry name" value="Ribosomal_L18"/>
</dbReference>
<reference evidence="8 9" key="1">
    <citation type="journal article" date="2016" name="Nat. Commun.">
        <title>Thousands of microbial genomes shed light on interconnected biogeochemical processes in an aquifer system.</title>
        <authorList>
            <person name="Anantharaman K."/>
            <person name="Brown C.T."/>
            <person name="Hug L.A."/>
            <person name="Sharon I."/>
            <person name="Castelle C.J."/>
            <person name="Probst A.J."/>
            <person name="Thomas B.C."/>
            <person name="Singh A."/>
            <person name="Wilkins M.J."/>
            <person name="Karaoz U."/>
            <person name="Brodie E.L."/>
            <person name="Williams K.H."/>
            <person name="Hubbard S.S."/>
            <person name="Banfield J.F."/>
        </authorList>
    </citation>
    <scope>NUCLEOTIDE SEQUENCE [LARGE SCALE GENOMIC DNA]</scope>
</reference>